<comment type="caution">
    <text evidence="1">The sequence shown here is derived from an EMBL/GenBank/DDBJ whole genome shotgun (WGS) entry which is preliminary data.</text>
</comment>
<dbReference type="EMBL" id="WVUH01000046">
    <property type="protein sequence ID" value="MBO4205998.1"/>
    <property type="molecule type" value="Genomic_DNA"/>
</dbReference>
<organism evidence="1 2">
    <name type="scientific">Micromonospora echinofusca</name>
    <dbReference type="NCBI Taxonomy" id="47858"/>
    <lineage>
        <taxon>Bacteria</taxon>
        <taxon>Bacillati</taxon>
        <taxon>Actinomycetota</taxon>
        <taxon>Actinomycetes</taxon>
        <taxon>Micromonosporales</taxon>
        <taxon>Micromonosporaceae</taxon>
        <taxon>Micromonospora</taxon>
    </lineage>
</organism>
<evidence type="ECO:0000313" key="1">
    <source>
        <dbReference type="EMBL" id="MBO4205998.1"/>
    </source>
</evidence>
<evidence type="ECO:0008006" key="3">
    <source>
        <dbReference type="Google" id="ProtNLM"/>
    </source>
</evidence>
<dbReference type="RefSeq" id="WP_208812549.1">
    <property type="nucleotide sequence ID" value="NZ_WVUH01000046.1"/>
</dbReference>
<dbReference type="Proteomes" id="UP000823521">
    <property type="component" value="Unassembled WGS sequence"/>
</dbReference>
<protein>
    <recommendedName>
        <fullName evidence="3">LigA protein</fullName>
    </recommendedName>
</protein>
<gene>
    <name evidence="1" type="ORF">GSF22_08250</name>
</gene>
<evidence type="ECO:0000313" key="2">
    <source>
        <dbReference type="Proteomes" id="UP000823521"/>
    </source>
</evidence>
<keyword evidence="2" id="KW-1185">Reference proteome</keyword>
<proteinExistence type="predicted"/>
<sequence>MPATSGSPEAPAGLHVTYQGVVHPAREIARGAAYELFSDRETAGFEWTSRPDAPLPWRRIVHVTEVDAVHGVPDADAEPEAPLLVPAHRNRSWADLHRLSQQPAAADDPVLATLRASARIRPGTRMVKVLSARQLADCLRGQLPYGFCHREHDVAHLRTPASLAVLRTDDRVGDDTDVAYVLRWRAVDGGDYASPVGSSYRGLTVMPPGDRVGAPVLGTGFLPSGAQLVPEFVTRDFADLPLPAHATLVAYPGDGVEVVLYTYQAEQRGWLRMAGPRWRHLLAGVPGLPPDQDYLPVGEAPRSTLLVGTLSDGVHEAVADPPGGFRVLAASRAARHPVTRVSRRVRYATWRGVPGVVLREETGWLRLRLCRPDVAAVGTVGARCVERGVYETWAPAGEVTDDRTVDLPYPA</sequence>
<accession>A0ABS3VNL5</accession>
<reference evidence="1 2" key="1">
    <citation type="submission" date="2019-12" db="EMBL/GenBank/DDBJ databases">
        <title>Whole genome sequencing of endophytic Actinobacterium Micromonospora sp. MPMI6T.</title>
        <authorList>
            <person name="Evv R."/>
            <person name="Podile A.R."/>
        </authorList>
    </citation>
    <scope>NUCLEOTIDE SEQUENCE [LARGE SCALE GENOMIC DNA]</scope>
    <source>
        <strain evidence="1 2">MPMI6</strain>
    </source>
</reference>
<name>A0ABS3VNL5_MICEH</name>